<evidence type="ECO:0000256" key="8">
    <source>
        <dbReference type="ARBA" id="ARBA00060643"/>
    </source>
</evidence>
<dbReference type="InterPro" id="IPR000183">
    <property type="entry name" value="Orn/DAP/Arg_de-COase"/>
</dbReference>
<comment type="pathway">
    <text evidence="8 12 14">Amino-acid biosynthesis; L-lysine biosynthesis via DAP pathway; L-lysine from DL-2,6-diaminopimelate: step 1/1.</text>
</comment>
<dbReference type="InterPro" id="IPR022644">
    <property type="entry name" value="De-COase2_N"/>
</dbReference>
<feature type="binding site" evidence="12">
    <location>
        <begin position="273"/>
        <end position="276"/>
    </location>
    <ligand>
        <name>pyridoxal 5'-phosphate</name>
        <dbReference type="ChEBI" id="CHEBI:597326"/>
    </ligand>
</feature>
<keyword evidence="2 12" id="KW-0028">Amino-acid biosynthesis</keyword>
<name>A0A2G9YMF2_9BACT</name>
<comment type="caution">
    <text evidence="17">The sequence shown here is derived from an EMBL/GenBank/DDBJ whole genome shotgun (WGS) entry which is preliminary data.</text>
</comment>
<dbReference type="PRINTS" id="PR01179">
    <property type="entry name" value="ODADCRBXLASE"/>
</dbReference>
<feature type="binding site" evidence="12">
    <location>
        <position position="382"/>
    </location>
    <ligand>
        <name>substrate</name>
    </ligand>
</feature>
<evidence type="ECO:0000256" key="4">
    <source>
        <dbReference type="ARBA" id="ARBA00022898"/>
    </source>
</evidence>
<evidence type="ECO:0000256" key="2">
    <source>
        <dbReference type="ARBA" id="ARBA00022605"/>
    </source>
</evidence>
<feature type="binding site" evidence="12">
    <location>
        <position position="239"/>
    </location>
    <ligand>
        <name>pyridoxal 5'-phosphate</name>
        <dbReference type="ChEBI" id="CHEBI:597326"/>
    </ligand>
</feature>
<dbReference type="PANTHER" id="PTHR43727:SF2">
    <property type="entry name" value="GROUP IV DECARBOXYLASE"/>
    <property type="match status" value="1"/>
</dbReference>
<dbReference type="InterPro" id="IPR022657">
    <property type="entry name" value="De-COase2_CS"/>
</dbReference>
<evidence type="ECO:0000256" key="1">
    <source>
        <dbReference type="ARBA" id="ARBA00001933"/>
    </source>
</evidence>
<dbReference type="FunFam" id="3.20.20.10:FF:000003">
    <property type="entry name" value="Diaminopimelate decarboxylase"/>
    <property type="match status" value="1"/>
</dbReference>
<evidence type="ECO:0000256" key="13">
    <source>
        <dbReference type="PIRSR" id="PIRSR600183-50"/>
    </source>
</evidence>
<reference evidence="17 18" key="1">
    <citation type="submission" date="2017-09" db="EMBL/GenBank/DDBJ databases">
        <title>Depth-based differentiation of microbial function through sediment-hosted aquifers and enrichment of novel symbionts in the deep terrestrial subsurface.</title>
        <authorList>
            <person name="Probst A.J."/>
            <person name="Ladd B."/>
            <person name="Jarett J.K."/>
            <person name="Geller-Mcgrath D.E."/>
            <person name="Sieber C.M."/>
            <person name="Emerson J.B."/>
            <person name="Anantharaman K."/>
            <person name="Thomas B.C."/>
            <person name="Malmstrom R."/>
            <person name="Stieglmeier M."/>
            <person name="Klingl A."/>
            <person name="Woyke T."/>
            <person name="Ryan C.M."/>
            <person name="Banfield J.F."/>
        </authorList>
    </citation>
    <scope>NUCLEOTIDE SEQUENCE [LARGE SCALE GENOMIC DNA]</scope>
    <source>
        <strain evidence="17">CG23_combo_of_CG06-09_8_20_14_all_41_10</strain>
    </source>
</reference>
<keyword evidence="5 12" id="KW-0457">Lysine biosynthesis</keyword>
<keyword evidence="4 12" id="KW-0663">Pyridoxal phosphate</keyword>
<dbReference type="NCBIfam" id="TIGR01048">
    <property type="entry name" value="lysA"/>
    <property type="match status" value="1"/>
</dbReference>
<dbReference type="CDD" id="cd06828">
    <property type="entry name" value="PLPDE_III_DapDC"/>
    <property type="match status" value="1"/>
</dbReference>
<evidence type="ECO:0000256" key="5">
    <source>
        <dbReference type="ARBA" id="ARBA00023154"/>
    </source>
</evidence>
<feature type="domain" description="Orn/DAP/Arg decarboxylase 2 N-terminal" evidence="16">
    <location>
        <begin position="37"/>
        <end position="279"/>
    </location>
</feature>
<dbReference type="GO" id="GO:0030170">
    <property type="term" value="F:pyridoxal phosphate binding"/>
    <property type="evidence" value="ECO:0007669"/>
    <property type="project" value="UniProtKB-UniRule"/>
</dbReference>
<keyword evidence="6 12" id="KW-0456">Lyase</keyword>
<protein>
    <recommendedName>
        <fullName evidence="11 12">Diaminopimelate decarboxylase</fullName>
        <shortName evidence="12">DAP decarboxylase</shortName>
        <shortName evidence="12">DAPDC</shortName>
        <ecNumber evidence="10 12">4.1.1.20</ecNumber>
    </recommendedName>
</protein>
<dbReference type="AlphaFoldDB" id="A0A2G9YMF2"/>
<sequence length="431" mass="48315">MHDFKYKNNNLYCEKVRVWDLAEKFGTPLYVYSYQTLISHFFKLKQAFEPVNPLICFSVKANFNLAILKALVDKGAGLDIVSGGELFRALKAGCSPKKIVYASVGKTNYEIEEAIKSGILFFNVESFSELENIQHIAKRLKSRVNVALRINPDVEPKTHKYITTGKLTNKFGIDFITAKEIILLARVFSHIKIAGLHIHIGSQITIPEPFVAAISKLVRFAGELKEEGINLEYLNIGGGLGIIYDQEKPQTARKFADKVLPLLKKTGLKIIMEPGRFIAGNAGILVTKVLYIKNTPKKKFVIVDAGMNDLIRPALYEAYHKIVPLSSQVRKFLPTGRQEASSQEKADVVGPICESGDFFAKDRVLPKVKEGDYLAVMGAGAYGFSMSSNYNSRRRAEEVMVVKDKVVVIRRRESYEDIVRNETIPPFLFGL</sequence>
<dbReference type="GO" id="GO:0009089">
    <property type="term" value="P:lysine biosynthetic process via diaminopimelate"/>
    <property type="evidence" value="ECO:0007669"/>
    <property type="project" value="UniProtKB-UniRule"/>
</dbReference>
<comment type="cofactor">
    <cofactor evidence="1 12 13 14">
        <name>pyridoxal 5'-phosphate</name>
        <dbReference type="ChEBI" id="CHEBI:597326"/>
    </cofactor>
</comment>
<comment type="function">
    <text evidence="12">Specifically catalyzes the decarboxylation of meso-diaminopimelate (meso-DAP) to L-lysine.</text>
</comment>
<comment type="subunit">
    <text evidence="12">Homodimer.</text>
</comment>
<evidence type="ECO:0000256" key="12">
    <source>
        <dbReference type="HAMAP-Rule" id="MF_02120"/>
    </source>
</evidence>
<evidence type="ECO:0000256" key="3">
    <source>
        <dbReference type="ARBA" id="ARBA00022793"/>
    </source>
</evidence>
<dbReference type="Proteomes" id="UP000231292">
    <property type="component" value="Unassembled WGS sequence"/>
</dbReference>
<feature type="binding site" evidence="12">
    <location>
        <position position="354"/>
    </location>
    <ligand>
        <name>substrate</name>
    </ligand>
</feature>
<dbReference type="Pfam" id="PF02784">
    <property type="entry name" value="Orn_Arg_deC_N"/>
    <property type="match status" value="1"/>
</dbReference>
<evidence type="ECO:0000256" key="14">
    <source>
        <dbReference type="RuleBase" id="RU003738"/>
    </source>
</evidence>
<evidence type="ECO:0000313" key="18">
    <source>
        <dbReference type="Proteomes" id="UP000231292"/>
    </source>
</evidence>
<gene>
    <name evidence="12 17" type="primary">lysA</name>
    <name evidence="17" type="ORF">COX41_00475</name>
</gene>
<dbReference type="EMBL" id="PCRK01000007">
    <property type="protein sequence ID" value="PIP19893.1"/>
    <property type="molecule type" value="Genomic_DNA"/>
</dbReference>
<comment type="similarity">
    <text evidence="9 12">Belongs to the Orn/Lys/Arg decarboxylase class-II family. LysA subfamily.</text>
</comment>
<proteinExistence type="inferred from homology"/>
<evidence type="ECO:0000256" key="6">
    <source>
        <dbReference type="ARBA" id="ARBA00023239"/>
    </source>
</evidence>
<dbReference type="PRINTS" id="PR01181">
    <property type="entry name" value="DAPDCRBXLASE"/>
</dbReference>
<feature type="binding site" evidence="12">
    <location>
        <position position="276"/>
    </location>
    <ligand>
        <name>substrate</name>
    </ligand>
</feature>
<dbReference type="SUPFAM" id="SSF51419">
    <property type="entry name" value="PLP-binding barrel"/>
    <property type="match status" value="1"/>
</dbReference>
<evidence type="ECO:0000256" key="9">
    <source>
        <dbReference type="ARBA" id="ARBA00060983"/>
    </source>
</evidence>
<dbReference type="PROSITE" id="PS00879">
    <property type="entry name" value="ODR_DC_2_2"/>
    <property type="match status" value="1"/>
</dbReference>
<feature type="domain" description="Orn/DAP/Arg decarboxylase 2 C-terminal" evidence="15">
    <location>
        <begin position="30"/>
        <end position="380"/>
    </location>
</feature>
<dbReference type="Pfam" id="PF00278">
    <property type="entry name" value="Orn_DAP_Arg_deC"/>
    <property type="match status" value="1"/>
</dbReference>
<dbReference type="UniPathway" id="UPA00034">
    <property type="reaction ID" value="UER00027"/>
</dbReference>
<evidence type="ECO:0000313" key="17">
    <source>
        <dbReference type="EMBL" id="PIP19893.1"/>
    </source>
</evidence>
<dbReference type="Gene3D" id="3.20.20.10">
    <property type="entry name" value="Alanine racemase"/>
    <property type="match status" value="1"/>
</dbReference>
<dbReference type="GO" id="GO:0008836">
    <property type="term" value="F:diaminopimelate decarboxylase activity"/>
    <property type="evidence" value="ECO:0007669"/>
    <property type="project" value="UniProtKB-UniRule"/>
</dbReference>
<feature type="binding site" evidence="12">
    <location>
        <position position="316"/>
    </location>
    <ligand>
        <name>substrate</name>
    </ligand>
</feature>
<dbReference type="EC" id="4.1.1.20" evidence="10 12"/>
<evidence type="ECO:0000256" key="11">
    <source>
        <dbReference type="ARBA" id="ARBA00074972"/>
    </source>
</evidence>
<dbReference type="SUPFAM" id="SSF50621">
    <property type="entry name" value="Alanine racemase C-terminal domain-like"/>
    <property type="match status" value="1"/>
</dbReference>
<accession>A0A2G9YMF2</accession>
<feature type="modified residue" description="N6-(pyridoxal phosphate)lysine" evidence="12 13">
    <location>
        <position position="60"/>
    </location>
</feature>
<dbReference type="HAMAP" id="MF_02120">
    <property type="entry name" value="LysA"/>
    <property type="match status" value="1"/>
</dbReference>
<feature type="binding site" evidence="12">
    <location>
        <position position="312"/>
    </location>
    <ligand>
        <name>substrate</name>
    </ligand>
</feature>
<comment type="catalytic activity">
    <reaction evidence="7 12 14">
        <text>meso-2,6-diaminopimelate + H(+) = L-lysine + CO2</text>
        <dbReference type="Rhea" id="RHEA:15101"/>
        <dbReference type="ChEBI" id="CHEBI:15378"/>
        <dbReference type="ChEBI" id="CHEBI:16526"/>
        <dbReference type="ChEBI" id="CHEBI:32551"/>
        <dbReference type="ChEBI" id="CHEBI:57791"/>
        <dbReference type="EC" id="4.1.1.20"/>
    </reaction>
</comment>
<dbReference type="InterPro" id="IPR009006">
    <property type="entry name" value="Ala_racemase/Decarboxylase_C"/>
</dbReference>
<dbReference type="FunFam" id="2.40.37.10:FF:000003">
    <property type="entry name" value="Diaminopimelate decarboxylase"/>
    <property type="match status" value="1"/>
</dbReference>
<organism evidence="17 18">
    <name type="scientific">Candidatus Sherwoodlollariibacterium unditelluris</name>
    <dbReference type="NCBI Taxonomy" id="1974757"/>
    <lineage>
        <taxon>Bacteria</taxon>
        <taxon>Pseudomonadati</taxon>
        <taxon>Candidatus Omnitrophota</taxon>
        <taxon>Candidatus Sherwoodlollariibacterium</taxon>
    </lineage>
</organism>
<keyword evidence="3 12" id="KW-0210">Decarboxylase</keyword>
<dbReference type="InterPro" id="IPR002986">
    <property type="entry name" value="DAP_deCOOHase_LysA"/>
</dbReference>
<feature type="active site" description="Proton donor" evidence="13">
    <location>
        <position position="353"/>
    </location>
</feature>
<evidence type="ECO:0000256" key="7">
    <source>
        <dbReference type="ARBA" id="ARBA00050464"/>
    </source>
</evidence>
<dbReference type="InterPro" id="IPR029066">
    <property type="entry name" value="PLP-binding_barrel"/>
</dbReference>
<feature type="binding site" evidence="12">
    <location>
        <position position="382"/>
    </location>
    <ligand>
        <name>pyridoxal 5'-phosphate</name>
        <dbReference type="ChEBI" id="CHEBI:597326"/>
    </ligand>
</feature>
<evidence type="ECO:0000256" key="10">
    <source>
        <dbReference type="ARBA" id="ARBA00066427"/>
    </source>
</evidence>
<dbReference type="Gene3D" id="2.40.37.10">
    <property type="entry name" value="Lyase, Ornithine Decarboxylase, Chain A, domain 1"/>
    <property type="match status" value="1"/>
</dbReference>
<evidence type="ECO:0000259" key="16">
    <source>
        <dbReference type="Pfam" id="PF02784"/>
    </source>
</evidence>
<dbReference type="InterPro" id="IPR022643">
    <property type="entry name" value="De-COase2_C"/>
</dbReference>
<evidence type="ECO:0000259" key="15">
    <source>
        <dbReference type="Pfam" id="PF00278"/>
    </source>
</evidence>
<dbReference type="PANTHER" id="PTHR43727">
    <property type="entry name" value="DIAMINOPIMELATE DECARBOXYLASE"/>
    <property type="match status" value="1"/>
</dbReference>